<dbReference type="EMBL" id="LAZR01010357">
    <property type="protein sequence ID" value="KKM67391.1"/>
    <property type="molecule type" value="Genomic_DNA"/>
</dbReference>
<organism evidence="1">
    <name type="scientific">marine sediment metagenome</name>
    <dbReference type="NCBI Taxonomy" id="412755"/>
    <lineage>
        <taxon>unclassified sequences</taxon>
        <taxon>metagenomes</taxon>
        <taxon>ecological metagenomes</taxon>
    </lineage>
</organism>
<reference evidence="1" key="1">
    <citation type="journal article" date="2015" name="Nature">
        <title>Complex archaea that bridge the gap between prokaryotes and eukaryotes.</title>
        <authorList>
            <person name="Spang A."/>
            <person name="Saw J.H."/>
            <person name="Jorgensen S.L."/>
            <person name="Zaremba-Niedzwiedzka K."/>
            <person name="Martijn J."/>
            <person name="Lind A.E."/>
            <person name="van Eijk R."/>
            <person name="Schleper C."/>
            <person name="Guy L."/>
            <person name="Ettema T.J."/>
        </authorList>
    </citation>
    <scope>NUCLEOTIDE SEQUENCE</scope>
</reference>
<name>A0A0F9JY72_9ZZZZ</name>
<gene>
    <name evidence="1" type="ORF">LCGC14_1471610</name>
</gene>
<proteinExistence type="predicted"/>
<dbReference type="AlphaFoldDB" id="A0A0F9JY72"/>
<comment type="caution">
    <text evidence="1">The sequence shown here is derived from an EMBL/GenBank/DDBJ whole genome shotgun (WGS) entry which is preliminary data.</text>
</comment>
<evidence type="ECO:0000313" key="1">
    <source>
        <dbReference type="EMBL" id="KKM67391.1"/>
    </source>
</evidence>
<sequence>MEKIFIRFGNYELFEKPKIKKPTKQGRFYYFYSVKSYDNRGHEIMGPSIGKMLVPNYEKNKKLIENLRKEGNIEELQKYLNQY</sequence>
<protein>
    <submittedName>
        <fullName evidence="1">Uncharacterized protein</fullName>
    </submittedName>
</protein>
<accession>A0A0F9JY72</accession>